<feature type="transmembrane region" description="Helical" evidence="8">
    <location>
        <begin position="12"/>
        <end position="29"/>
    </location>
</feature>
<evidence type="ECO:0000313" key="9">
    <source>
        <dbReference type="EMBL" id="TKD72515.1"/>
    </source>
</evidence>
<dbReference type="Proteomes" id="UP000310541">
    <property type="component" value="Unassembled WGS sequence"/>
</dbReference>
<keyword evidence="6 8" id="KW-1133">Transmembrane helix</keyword>
<feature type="transmembrane region" description="Helical" evidence="8">
    <location>
        <begin position="405"/>
        <end position="430"/>
    </location>
</feature>
<evidence type="ECO:0000256" key="2">
    <source>
        <dbReference type="ARBA" id="ARBA00005658"/>
    </source>
</evidence>
<gene>
    <name evidence="9" type="ORF">FBF83_06995</name>
</gene>
<dbReference type="GO" id="GO:0005886">
    <property type="term" value="C:plasma membrane"/>
    <property type="evidence" value="ECO:0007669"/>
    <property type="project" value="UniProtKB-SubCell"/>
</dbReference>
<keyword evidence="3" id="KW-0813">Transport</keyword>
<keyword evidence="4" id="KW-1003">Cell membrane</keyword>
<feature type="transmembrane region" description="Helical" evidence="8">
    <location>
        <begin position="88"/>
        <end position="110"/>
    </location>
</feature>
<dbReference type="RefSeq" id="WP_136946365.1">
    <property type="nucleotide sequence ID" value="NZ_SWFM01000001.1"/>
</dbReference>
<feature type="transmembrane region" description="Helical" evidence="8">
    <location>
        <begin position="265"/>
        <end position="298"/>
    </location>
</feature>
<evidence type="ECO:0000256" key="7">
    <source>
        <dbReference type="ARBA" id="ARBA00023136"/>
    </source>
</evidence>
<dbReference type="PANTHER" id="PTHR30047">
    <property type="entry name" value="HIGH-AFFINITY CHOLINE TRANSPORT PROTEIN-RELATED"/>
    <property type="match status" value="1"/>
</dbReference>
<feature type="transmembrane region" description="Helical" evidence="8">
    <location>
        <begin position="442"/>
        <end position="465"/>
    </location>
</feature>
<comment type="caution">
    <text evidence="9">The sequence shown here is derived from an EMBL/GenBank/DDBJ whole genome shotgun (WGS) entry which is preliminary data.</text>
</comment>
<feature type="transmembrane region" description="Helical" evidence="8">
    <location>
        <begin position="141"/>
        <end position="162"/>
    </location>
</feature>
<dbReference type="EMBL" id="SWFM01000001">
    <property type="protein sequence ID" value="TKD72515.1"/>
    <property type="molecule type" value="Genomic_DNA"/>
</dbReference>
<dbReference type="PANTHER" id="PTHR30047:SF7">
    <property type="entry name" value="HIGH-AFFINITY CHOLINE TRANSPORT PROTEIN"/>
    <property type="match status" value="1"/>
</dbReference>
<name>A0A4U1MP75_9BACL</name>
<feature type="transmembrane region" description="Helical" evidence="8">
    <location>
        <begin position="49"/>
        <end position="68"/>
    </location>
</feature>
<feature type="transmembrane region" description="Helical" evidence="8">
    <location>
        <begin position="227"/>
        <end position="244"/>
    </location>
</feature>
<feature type="transmembrane region" description="Helical" evidence="8">
    <location>
        <begin position="191"/>
        <end position="215"/>
    </location>
</feature>
<accession>A0A4U1MP75</accession>
<keyword evidence="5 8" id="KW-0812">Transmembrane</keyword>
<evidence type="ECO:0000256" key="1">
    <source>
        <dbReference type="ARBA" id="ARBA00004651"/>
    </source>
</evidence>
<comment type="subcellular location">
    <subcellularLocation>
        <location evidence="1">Cell membrane</location>
        <topology evidence="1">Multi-pass membrane protein</topology>
    </subcellularLocation>
</comment>
<feature type="transmembrane region" description="Helical" evidence="8">
    <location>
        <begin position="471"/>
        <end position="491"/>
    </location>
</feature>
<evidence type="ECO:0000256" key="5">
    <source>
        <dbReference type="ARBA" id="ARBA00022692"/>
    </source>
</evidence>
<comment type="similarity">
    <text evidence="2">Belongs to the BCCT transporter (TC 2.A.15) family.</text>
</comment>
<dbReference type="OrthoDB" id="9775735at2"/>
<protein>
    <submittedName>
        <fullName evidence="9">BCCT family transporter</fullName>
    </submittedName>
</protein>
<evidence type="ECO:0000256" key="4">
    <source>
        <dbReference type="ARBA" id="ARBA00022475"/>
    </source>
</evidence>
<proteinExistence type="inferred from homology"/>
<dbReference type="InterPro" id="IPR000060">
    <property type="entry name" value="BCCT_transptr"/>
</dbReference>
<feature type="transmembrane region" description="Helical" evidence="8">
    <location>
        <begin position="348"/>
        <end position="371"/>
    </location>
</feature>
<dbReference type="GO" id="GO:0022857">
    <property type="term" value="F:transmembrane transporter activity"/>
    <property type="evidence" value="ECO:0007669"/>
    <property type="project" value="InterPro"/>
</dbReference>
<keyword evidence="7 8" id="KW-0472">Membrane</keyword>
<reference evidence="9 10" key="1">
    <citation type="submission" date="2019-04" db="EMBL/GenBank/DDBJ databases">
        <title>Genome sequence of Bacillus hwajinpoensis strain Y2.</title>
        <authorList>
            <person name="Fair J.L."/>
            <person name="Maclea K.S."/>
        </authorList>
    </citation>
    <scope>NUCLEOTIDE SEQUENCE [LARGE SCALE GENOMIC DNA]</scope>
    <source>
        <strain evidence="9 10">Y2</strain>
    </source>
</reference>
<dbReference type="NCBIfam" id="TIGR00842">
    <property type="entry name" value="bcct"/>
    <property type="match status" value="1"/>
</dbReference>
<evidence type="ECO:0000313" key="10">
    <source>
        <dbReference type="Proteomes" id="UP000310541"/>
    </source>
</evidence>
<organism evidence="9 10">
    <name type="scientific">Guptibacillus hwajinpoensis</name>
    <dbReference type="NCBI Taxonomy" id="208199"/>
    <lineage>
        <taxon>Bacteria</taxon>
        <taxon>Bacillati</taxon>
        <taxon>Bacillota</taxon>
        <taxon>Bacilli</taxon>
        <taxon>Bacillales</taxon>
        <taxon>Guptibacillaceae</taxon>
        <taxon>Guptibacillus</taxon>
    </lineage>
</organism>
<feature type="transmembrane region" description="Helical" evidence="8">
    <location>
        <begin position="318"/>
        <end position="336"/>
    </location>
</feature>
<evidence type="ECO:0000256" key="3">
    <source>
        <dbReference type="ARBA" id="ARBA00022448"/>
    </source>
</evidence>
<evidence type="ECO:0000256" key="8">
    <source>
        <dbReference type="SAM" id="Phobius"/>
    </source>
</evidence>
<dbReference type="AlphaFoldDB" id="A0A4U1MP75"/>
<evidence type="ECO:0000256" key="6">
    <source>
        <dbReference type="ARBA" id="ARBA00022989"/>
    </source>
</evidence>
<dbReference type="Pfam" id="PF02028">
    <property type="entry name" value="BCCT"/>
    <property type="match status" value="1"/>
</dbReference>
<sequence length="530" mass="58605">MKENKTQSSNPVFWISAIIILVLVIWGAFVPKSFASVANSVYTFTTNAFGWFYLLAVIFFVLFCFYLAVSKYGKIRLGKDGEKPEYPFFTWIGMLFSAGFGVGLVFWGVAEPMTHFANPPTGFGVEGETEQAAKLAMRYSFFHWGVHQWSVFTVVGLVMAYFQYRKGRRSLIGETISTKTNQNKSVPWKTVINILAVIATVMGVATSLGFGILQINGGLDYMYGLPQNAWVQIGITAILFILYMSSSTTGLNKGIKYLSNLNLALALLLMLFVLFLGPTVFILESFTLAIGGYIQKFIEMSFYMTPYQGGTWVKEWTVFYWAWVIAWSPFIGAFVARVSKGRSIREMIFGVLIVPPFIAMVWIAVFGGAAFHLDLFQGTAIADAVNNDVTSALFVTLEQFPLTGILSTLSIFLICVFLVTSADSATFVLGMMTSGGDLNPSLFSKLVWGTLIAAISAVLIISSGLQGLQTASLVAALPFTVILLVMCVNLFKSVRQEMKAYEVKKERKLLKKLTDPSNRQKESSDQSHTS</sequence>